<sequence>MSVKSVTHLNFRGDARAALEFYQAVFGGDLAAVTYKDAGSVQDPAEADQVMWGQVVADNGFHVMAYDVPSRTPWERGENSFFVSLRGETTEEVTAYWEKLSAGATIAQPLAPAQWAPLYGMLTDRFGVVWVVDVVSEYNG</sequence>
<dbReference type="Gene3D" id="3.10.180.10">
    <property type="entry name" value="2,3-Dihydroxybiphenyl 1,2-Dioxygenase, domain 1"/>
    <property type="match status" value="1"/>
</dbReference>
<name>A0A7W5V4G1_9ACTN</name>
<accession>A0A7W5V4G1</accession>
<dbReference type="RefSeq" id="WP_183643377.1">
    <property type="nucleotide sequence ID" value="NZ_BAAAXX010000139.1"/>
</dbReference>
<feature type="domain" description="Glyoxalase/fosfomycin resistance/dioxygenase" evidence="1">
    <location>
        <begin position="11"/>
        <end position="131"/>
    </location>
</feature>
<organism evidence="2 3">
    <name type="scientific">Nonomuraea dietziae</name>
    <dbReference type="NCBI Taxonomy" id="65515"/>
    <lineage>
        <taxon>Bacteria</taxon>
        <taxon>Bacillati</taxon>
        <taxon>Actinomycetota</taxon>
        <taxon>Actinomycetes</taxon>
        <taxon>Streptosporangiales</taxon>
        <taxon>Streptosporangiaceae</taxon>
        <taxon>Nonomuraea</taxon>
    </lineage>
</organism>
<keyword evidence="3" id="KW-1185">Reference proteome</keyword>
<proteinExistence type="predicted"/>
<gene>
    <name evidence="2" type="ORF">FHR33_000715</name>
</gene>
<dbReference type="SUPFAM" id="SSF54593">
    <property type="entry name" value="Glyoxalase/Bleomycin resistance protein/Dihydroxybiphenyl dioxygenase"/>
    <property type="match status" value="1"/>
</dbReference>
<comment type="caution">
    <text evidence="2">The sequence shown here is derived from an EMBL/GenBank/DDBJ whole genome shotgun (WGS) entry which is preliminary data.</text>
</comment>
<protein>
    <submittedName>
        <fullName evidence="2">PhnB protein</fullName>
    </submittedName>
</protein>
<dbReference type="PANTHER" id="PTHR33990">
    <property type="entry name" value="PROTEIN YJDN-RELATED"/>
    <property type="match status" value="1"/>
</dbReference>
<dbReference type="InterPro" id="IPR028973">
    <property type="entry name" value="PhnB-like"/>
</dbReference>
<reference evidence="2 3" key="1">
    <citation type="submission" date="2020-08" db="EMBL/GenBank/DDBJ databases">
        <title>Sequencing the genomes of 1000 actinobacteria strains.</title>
        <authorList>
            <person name="Klenk H.-P."/>
        </authorList>
    </citation>
    <scope>NUCLEOTIDE SEQUENCE [LARGE SCALE GENOMIC DNA]</scope>
    <source>
        <strain evidence="2 3">DSM 44320</strain>
    </source>
</reference>
<dbReference type="GeneID" id="95387327"/>
<dbReference type="InterPro" id="IPR029068">
    <property type="entry name" value="Glyas_Bleomycin-R_OHBP_Dase"/>
</dbReference>
<dbReference type="Pfam" id="PF00903">
    <property type="entry name" value="Glyoxalase"/>
    <property type="match status" value="1"/>
</dbReference>
<dbReference type="InterPro" id="IPR004360">
    <property type="entry name" value="Glyas_Fos-R_dOase_dom"/>
</dbReference>
<dbReference type="Proteomes" id="UP000579945">
    <property type="component" value="Unassembled WGS sequence"/>
</dbReference>
<evidence type="ECO:0000313" key="3">
    <source>
        <dbReference type="Proteomes" id="UP000579945"/>
    </source>
</evidence>
<evidence type="ECO:0000313" key="2">
    <source>
        <dbReference type="EMBL" id="MBB3724855.1"/>
    </source>
</evidence>
<evidence type="ECO:0000259" key="1">
    <source>
        <dbReference type="Pfam" id="PF00903"/>
    </source>
</evidence>
<dbReference type="EMBL" id="JACIBV010000001">
    <property type="protein sequence ID" value="MBB3724855.1"/>
    <property type="molecule type" value="Genomic_DNA"/>
</dbReference>
<dbReference type="PANTHER" id="PTHR33990:SF1">
    <property type="entry name" value="PROTEIN YJDN"/>
    <property type="match status" value="1"/>
</dbReference>
<dbReference type="AlphaFoldDB" id="A0A7W5V4G1"/>
<dbReference type="CDD" id="cd06588">
    <property type="entry name" value="PhnB_like"/>
    <property type="match status" value="1"/>
</dbReference>